<dbReference type="VEuPathDB" id="FungiDB:BO71DRAFT_326666"/>
<accession>A0A319D973</accession>
<keyword evidence="2" id="KW-1185">Reference proteome</keyword>
<gene>
    <name evidence="1" type="ORF">BO71DRAFT_326666</name>
</gene>
<dbReference type="EMBL" id="KZ825884">
    <property type="protein sequence ID" value="PYH93859.1"/>
    <property type="molecule type" value="Genomic_DNA"/>
</dbReference>
<dbReference type="OrthoDB" id="4342612at2759"/>
<dbReference type="AlphaFoldDB" id="A0A319D973"/>
<dbReference type="InterPro" id="IPR046670">
    <property type="entry name" value="DUF6540"/>
</dbReference>
<sequence length="171" mass="19353">LCEVNDHHFKRLKGTDKWTEYIPEHEHTTLPATDSDPLYLYLIHENQGPGEPRHWSLFLARENQQGWVYQVTGDAEFMTYEPSAEMVDATSTEEFYSAYQLATVTEDQVVVIKQVCESEAPLSAPNRRLVRDNCQGWAVRVVARLVGEGVVGESKLRMMRGMVEPVGGGIL</sequence>
<evidence type="ECO:0000313" key="1">
    <source>
        <dbReference type="EMBL" id="PYH93859.1"/>
    </source>
</evidence>
<proteinExistence type="predicted"/>
<evidence type="ECO:0000313" key="2">
    <source>
        <dbReference type="Proteomes" id="UP000247810"/>
    </source>
</evidence>
<dbReference type="Pfam" id="PF20174">
    <property type="entry name" value="DUF6540"/>
    <property type="match status" value="1"/>
</dbReference>
<name>A0A319D973_9EURO</name>
<organism evidence="1 2">
    <name type="scientific">Aspergillus ellipticus CBS 707.79</name>
    <dbReference type="NCBI Taxonomy" id="1448320"/>
    <lineage>
        <taxon>Eukaryota</taxon>
        <taxon>Fungi</taxon>
        <taxon>Dikarya</taxon>
        <taxon>Ascomycota</taxon>
        <taxon>Pezizomycotina</taxon>
        <taxon>Eurotiomycetes</taxon>
        <taxon>Eurotiomycetidae</taxon>
        <taxon>Eurotiales</taxon>
        <taxon>Aspergillaceae</taxon>
        <taxon>Aspergillus</taxon>
        <taxon>Aspergillus subgen. Circumdati</taxon>
    </lineage>
</organism>
<reference evidence="1 2" key="1">
    <citation type="submission" date="2018-02" db="EMBL/GenBank/DDBJ databases">
        <title>The genomes of Aspergillus section Nigri reveals drivers in fungal speciation.</title>
        <authorList>
            <consortium name="DOE Joint Genome Institute"/>
            <person name="Vesth T.C."/>
            <person name="Nybo J."/>
            <person name="Theobald S."/>
            <person name="Brandl J."/>
            <person name="Frisvad J.C."/>
            <person name="Nielsen K.F."/>
            <person name="Lyhne E.K."/>
            <person name="Kogle M.E."/>
            <person name="Kuo A."/>
            <person name="Riley R."/>
            <person name="Clum A."/>
            <person name="Nolan M."/>
            <person name="Lipzen A."/>
            <person name="Salamov A."/>
            <person name="Henrissat B."/>
            <person name="Wiebenga A."/>
            <person name="De vries R.P."/>
            <person name="Grigoriev I.V."/>
            <person name="Mortensen U.H."/>
            <person name="Andersen M.R."/>
            <person name="Baker S.E."/>
        </authorList>
    </citation>
    <scope>NUCLEOTIDE SEQUENCE [LARGE SCALE GENOMIC DNA]</scope>
    <source>
        <strain evidence="1 2">CBS 707.79</strain>
    </source>
</reference>
<feature type="non-terminal residue" evidence="1">
    <location>
        <position position="1"/>
    </location>
</feature>
<protein>
    <submittedName>
        <fullName evidence="1">Uncharacterized protein</fullName>
    </submittedName>
</protein>
<dbReference type="Proteomes" id="UP000247810">
    <property type="component" value="Unassembled WGS sequence"/>
</dbReference>